<name>A0ACB8D7M8_DERSI</name>
<comment type="caution">
    <text evidence="1">The sequence shown here is derived from an EMBL/GenBank/DDBJ whole genome shotgun (WGS) entry which is preliminary data.</text>
</comment>
<evidence type="ECO:0000313" key="2">
    <source>
        <dbReference type="Proteomes" id="UP000821865"/>
    </source>
</evidence>
<proteinExistence type="predicted"/>
<gene>
    <name evidence="1" type="ORF">HPB49_018487</name>
</gene>
<organism evidence="1 2">
    <name type="scientific">Dermacentor silvarum</name>
    <name type="common">Tick</name>
    <dbReference type="NCBI Taxonomy" id="543639"/>
    <lineage>
        <taxon>Eukaryota</taxon>
        <taxon>Metazoa</taxon>
        <taxon>Ecdysozoa</taxon>
        <taxon>Arthropoda</taxon>
        <taxon>Chelicerata</taxon>
        <taxon>Arachnida</taxon>
        <taxon>Acari</taxon>
        <taxon>Parasitiformes</taxon>
        <taxon>Ixodida</taxon>
        <taxon>Ixodoidea</taxon>
        <taxon>Ixodidae</taxon>
        <taxon>Rhipicephalinae</taxon>
        <taxon>Dermacentor</taxon>
    </lineage>
</organism>
<sequence length="242" mass="26371">MHVSQDGATGGVNMAALIQVVARQAQLTFARSFLADEAFRDCLVRLQRTIGQVTCKDVNLDEKLLHALSKTTNGGSAAPVTYISLYESRAFSMSIFIIRRGERIPLHDHPGMFGVLKVLHGSGTICSYSAQRPHSGDEAVLEAQRHPDLTVAPDSAPCCLTPTERNLHEIRALDGPLAFLDILAPPYDGVERDCHYYSVAPPPASETTSAVRLRRVAPPRDFWCDSAPYRGPPIGPQLQAAQ</sequence>
<dbReference type="EMBL" id="CM023472">
    <property type="protein sequence ID" value="KAH7960269.1"/>
    <property type="molecule type" value="Genomic_DNA"/>
</dbReference>
<keyword evidence="2" id="KW-1185">Reference proteome</keyword>
<dbReference type="Proteomes" id="UP000821865">
    <property type="component" value="Chromosome 3"/>
</dbReference>
<evidence type="ECO:0000313" key="1">
    <source>
        <dbReference type="EMBL" id="KAH7960269.1"/>
    </source>
</evidence>
<reference evidence="1" key="1">
    <citation type="submission" date="2020-05" db="EMBL/GenBank/DDBJ databases">
        <title>Large-scale comparative analyses of tick genomes elucidate their genetic diversity and vector capacities.</title>
        <authorList>
            <person name="Jia N."/>
            <person name="Wang J."/>
            <person name="Shi W."/>
            <person name="Du L."/>
            <person name="Sun Y."/>
            <person name="Zhan W."/>
            <person name="Jiang J."/>
            <person name="Wang Q."/>
            <person name="Zhang B."/>
            <person name="Ji P."/>
            <person name="Sakyi L.B."/>
            <person name="Cui X."/>
            <person name="Yuan T."/>
            <person name="Jiang B."/>
            <person name="Yang W."/>
            <person name="Lam T.T.-Y."/>
            <person name="Chang Q."/>
            <person name="Ding S."/>
            <person name="Wang X."/>
            <person name="Zhu J."/>
            <person name="Ruan X."/>
            <person name="Zhao L."/>
            <person name="Wei J."/>
            <person name="Que T."/>
            <person name="Du C."/>
            <person name="Cheng J."/>
            <person name="Dai P."/>
            <person name="Han X."/>
            <person name="Huang E."/>
            <person name="Gao Y."/>
            <person name="Liu J."/>
            <person name="Shao H."/>
            <person name="Ye R."/>
            <person name="Li L."/>
            <person name="Wei W."/>
            <person name="Wang X."/>
            <person name="Wang C."/>
            <person name="Yang T."/>
            <person name="Huo Q."/>
            <person name="Li W."/>
            <person name="Guo W."/>
            <person name="Chen H."/>
            <person name="Zhou L."/>
            <person name="Ni X."/>
            <person name="Tian J."/>
            <person name="Zhou Y."/>
            <person name="Sheng Y."/>
            <person name="Liu T."/>
            <person name="Pan Y."/>
            <person name="Xia L."/>
            <person name="Li J."/>
            <person name="Zhao F."/>
            <person name="Cao W."/>
        </authorList>
    </citation>
    <scope>NUCLEOTIDE SEQUENCE</scope>
    <source>
        <strain evidence="1">Dsil-2018</strain>
    </source>
</reference>
<accession>A0ACB8D7M8</accession>
<protein>
    <submittedName>
        <fullName evidence="1">Uncharacterized protein</fullName>
    </submittedName>
</protein>